<dbReference type="RefSeq" id="WP_307478868.1">
    <property type="nucleotide sequence ID" value="NZ_JAUSUB010000034.1"/>
</dbReference>
<evidence type="ECO:0000313" key="2">
    <source>
        <dbReference type="Proteomes" id="UP001238088"/>
    </source>
</evidence>
<sequence length="230" mass="24746">MKVYENAKSALESVKSNQTIMVGGFGLVGAPLTLIDELTRKEIDGLTVISNNLGEKGKGLGILVNQKKIKKGIGSYFTSNRDVGDAYQKGEIELQLLPQGTLAESMRAGGAGLGGYYTKTGVGTDLAKGKEEKVIDGITYIFEPALRANVALIRAWKADTLGNLVFYKTARNFNPMMATAADIVIAEVDEIVEAGELSPEEIVTPHLFVDGMIKAQKILTKDGVIDHEQK</sequence>
<dbReference type="EMBL" id="JAUSUB010000034">
    <property type="protein sequence ID" value="MDQ0273141.1"/>
    <property type="molecule type" value="Genomic_DNA"/>
</dbReference>
<dbReference type="NCBIfam" id="TIGR02429">
    <property type="entry name" value="pcaI_scoA_fam"/>
    <property type="match status" value="1"/>
</dbReference>
<name>A0ABU0AQW4_9BACI</name>
<dbReference type="Gene3D" id="3.40.1080.10">
    <property type="entry name" value="Glutaconate Coenzyme A-transferase"/>
    <property type="match status" value="1"/>
</dbReference>
<dbReference type="InterPro" id="IPR037171">
    <property type="entry name" value="NagB/RpiA_transferase-like"/>
</dbReference>
<evidence type="ECO:0000313" key="1">
    <source>
        <dbReference type="EMBL" id="MDQ0273141.1"/>
    </source>
</evidence>
<dbReference type="InterPro" id="IPR012792">
    <property type="entry name" value="3-oxoacid_CoA-transf_A"/>
</dbReference>
<dbReference type="PANTHER" id="PTHR13707">
    <property type="entry name" value="KETOACID-COENZYME A TRANSFERASE"/>
    <property type="match status" value="1"/>
</dbReference>
<dbReference type="EC" id="2.8.3.5" evidence="1"/>
<reference evidence="1 2" key="1">
    <citation type="submission" date="2023-07" db="EMBL/GenBank/DDBJ databases">
        <title>Genomic Encyclopedia of Type Strains, Phase IV (KMG-IV): sequencing the most valuable type-strain genomes for metagenomic binning, comparative biology and taxonomic classification.</title>
        <authorList>
            <person name="Goeker M."/>
        </authorList>
    </citation>
    <scope>NUCLEOTIDE SEQUENCE [LARGE SCALE GENOMIC DNA]</scope>
    <source>
        <strain evidence="1 2">DSM 23494</strain>
    </source>
</reference>
<dbReference type="Proteomes" id="UP001238088">
    <property type="component" value="Unassembled WGS sequence"/>
</dbReference>
<dbReference type="SMART" id="SM00882">
    <property type="entry name" value="CoA_trans"/>
    <property type="match status" value="1"/>
</dbReference>
<dbReference type="SUPFAM" id="SSF100950">
    <property type="entry name" value="NagB/RpiA/CoA transferase-like"/>
    <property type="match status" value="1"/>
</dbReference>
<gene>
    <name evidence="1" type="ORF">J2S17_005062</name>
</gene>
<dbReference type="Pfam" id="PF01144">
    <property type="entry name" value="CoA_trans"/>
    <property type="match status" value="1"/>
</dbReference>
<dbReference type="GO" id="GO:0008260">
    <property type="term" value="F:succinyl-CoA:3-oxo-acid CoA-transferase activity"/>
    <property type="evidence" value="ECO:0007669"/>
    <property type="project" value="UniProtKB-EC"/>
</dbReference>
<keyword evidence="1" id="KW-0808">Transferase</keyword>
<proteinExistence type="predicted"/>
<organism evidence="1 2">
    <name type="scientific">Cytobacillus purgationiresistens</name>
    <dbReference type="NCBI Taxonomy" id="863449"/>
    <lineage>
        <taxon>Bacteria</taxon>
        <taxon>Bacillati</taxon>
        <taxon>Bacillota</taxon>
        <taxon>Bacilli</taxon>
        <taxon>Bacillales</taxon>
        <taxon>Bacillaceae</taxon>
        <taxon>Cytobacillus</taxon>
    </lineage>
</organism>
<comment type="caution">
    <text evidence="1">The sequence shown here is derived from an EMBL/GenBank/DDBJ whole genome shotgun (WGS) entry which is preliminary data.</text>
</comment>
<protein>
    <submittedName>
        <fullName evidence="1">3-oxoacid CoA-transferase subunit A</fullName>
        <ecNumber evidence="1">2.8.3.5</ecNumber>
    </submittedName>
</protein>
<dbReference type="InterPro" id="IPR004165">
    <property type="entry name" value="CoA_trans_fam_I"/>
</dbReference>
<dbReference type="PANTHER" id="PTHR13707:SF57">
    <property type="entry name" value="SUCCINYL-COA:3-KETOACID COENZYME A TRANSFERASE SUBUNIT B-RELATED"/>
    <property type="match status" value="1"/>
</dbReference>
<accession>A0ABU0AQW4</accession>
<keyword evidence="2" id="KW-1185">Reference proteome</keyword>